<accession>A0ACA9LJH3</accession>
<feature type="non-terminal residue" evidence="1">
    <location>
        <position position="239"/>
    </location>
</feature>
<proteinExistence type="predicted"/>
<gene>
    <name evidence="1" type="ORF">SPELUC_LOCUS4499</name>
</gene>
<evidence type="ECO:0000313" key="2">
    <source>
        <dbReference type="Proteomes" id="UP000789366"/>
    </source>
</evidence>
<organism evidence="1 2">
    <name type="scientific">Cetraspora pellucida</name>
    <dbReference type="NCBI Taxonomy" id="1433469"/>
    <lineage>
        <taxon>Eukaryota</taxon>
        <taxon>Fungi</taxon>
        <taxon>Fungi incertae sedis</taxon>
        <taxon>Mucoromycota</taxon>
        <taxon>Glomeromycotina</taxon>
        <taxon>Glomeromycetes</taxon>
        <taxon>Diversisporales</taxon>
        <taxon>Gigasporaceae</taxon>
        <taxon>Cetraspora</taxon>
    </lineage>
</organism>
<keyword evidence="2" id="KW-1185">Reference proteome</keyword>
<protein>
    <submittedName>
        <fullName evidence="1">14155_t:CDS:1</fullName>
    </submittedName>
</protein>
<reference evidence="1" key="1">
    <citation type="submission" date="2021-06" db="EMBL/GenBank/DDBJ databases">
        <authorList>
            <person name="Kallberg Y."/>
            <person name="Tangrot J."/>
            <person name="Rosling A."/>
        </authorList>
    </citation>
    <scope>NUCLEOTIDE SEQUENCE</scope>
    <source>
        <strain evidence="1">28 12/20/2015</strain>
    </source>
</reference>
<dbReference type="EMBL" id="CAJVPW010004047">
    <property type="protein sequence ID" value="CAG8534063.1"/>
    <property type="molecule type" value="Genomic_DNA"/>
</dbReference>
<comment type="caution">
    <text evidence="1">The sequence shown here is derived from an EMBL/GenBank/DDBJ whole genome shotgun (WGS) entry which is preliminary data.</text>
</comment>
<name>A0ACA9LJH3_9GLOM</name>
<sequence>MDSNGNGIEISRDKFGQVQEINMLGWTDKQFRHMTMLSGCDYLPSIFGIGLKSAYKYVRKFKTAEKIIKLLMDGKIEVPPDYLYNFKRAELAFLYQRVFDIEKKCLVTLNPIPEDLDINRDTNFIGPDLDSDIAFRIAIGELNPLTKEPIINTQMTTDNVINFESAIYETMGAEPFFQDLNAFTNENMLNNKQVSDQNQYGTAITTHPKRRLNELLHDNMAAIDCSESSLIHDPKLYAT</sequence>
<dbReference type="Proteomes" id="UP000789366">
    <property type="component" value="Unassembled WGS sequence"/>
</dbReference>
<evidence type="ECO:0000313" key="1">
    <source>
        <dbReference type="EMBL" id="CAG8534063.1"/>
    </source>
</evidence>